<accession>A0A4Y7KA19</accession>
<dbReference type="Gramene" id="RZC69051">
    <property type="protein sequence ID" value="RZC69051"/>
    <property type="gene ID" value="C5167_032164"/>
</dbReference>
<dbReference type="AlphaFoldDB" id="A0A4Y7KA19"/>
<organism evidence="1 2">
    <name type="scientific">Papaver somniferum</name>
    <name type="common">Opium poppy</name>
    <dbReference type="NCBI Taxonomy" id="3469"/>
    <lineage>
        <taxon>Eukaryota</taxon>
        <taxon>Viridiplantae</taxon>
        <taxon>Streptophyta</taxon>
        <taxon>Embryophyta</taxon>
        <taxon>Tracheophyta</taxon>
        <taxon>Spermatophyta</taxon>
        <taxon>Magnoliopsida</taxon>
        <taxon>Ranunculales</taxon>
        <taxon>Papaveraceae</taxon>
        <taxon>Papaveroideae</taxon>
        <taxon>Papaver</taxon>
    </lineage>
</organism>
<name>A0A4Y7KA19_PAPSO</name>
<sequence>MLVQSFSDHSNDCDNLMSPCTTTKGRLQRFHQLLQHQAGGFEEDRKLKTSIGTDFPCMTKLREYHNFDDEDLY</sequence>
<keyword evidence="2" id="KW-1185">Reference proteome</keyword>
<reference evidence="1 2" key="1">
    <citation type="journal article" date="2018" name="Science">
        <title>The opium poppy genome and morphinan production.</title>
        <authorList>
            <person name="Guo L."/>
            <person name="Winzer T."/>
            <person name="Yang X."/>
            <person name="Li Y."/>
            <person name="Ning Z."/>
            <person name="He Z."/>
            <person name="Teodor R."/>
            <person name="Lu Y."/>
            <person name="Bowser T.A."/>
            <person name="Graham I.A."/>
            <person name="Ye K."/>
        </authorList>
    </citation>
    <scope>NUCLEOTIDE SEQUENCE [LARGE SCALE GENOMIC DNA]</scope>
    <source>
        <strain evidence="2">cv. HN1</strain>
        <tissue evidence="1">Leaves</tissue>
    </source>
</reference>
<dbReference type="EMBL" id="CM010721">
    <property type="protein sequence ID" value="RZC69051.1"/>
    <property type="molecule type" value="Genomic_DNA"/>
</dbReference>
<gene>
    <name evidence="1" type="ORF">C5167_032164</name>
</gene>
<evidence type="ECO:0000313" key="1">
    <source>
        <dbReference type="EMBL" id="RZC69051.1"/>
    </source>
</evidence>
<protein>
    <submittedName>
        <fullName evidence="1">Uncharacterized protein</fullName>
    </submittedName>
</protein>
<evidence type="ECO:0000313" key="2">
    <source>
        <dbReference type="Proteomes" id="UP000316621"/>
    </source>
</evidence>
<proteinExistence type="predicted"/>
<dbReference type="Proteomes" id="UP000316621">
    <property type="component" value="Chromosome 7"/>
</dbReference>